<feature type="chain" id="PRO_5017245006" description="Microtubule-associated protein" evidence="9">
    <location>
        <begin position="35"/>
        <end position="558"/>
    </location>
</feature>
<keyword evidence="4 7" id="KW-0493">Microtubule</keyword>
<reference evidence="10" key="2">
    <citation type="submission" date="2025-09" db="UniProtKB">
        <authorList>
            <consortium name="Ensembl"/>
        </authorList>
    </citation>
    <scope>IDENTIFICATION</scope>
</reference>
<feature type="signal peptide" evidence="9">
    <location>
        <begin position="1"/>
        <end position="34"/>
    </location>
</feature>
<feature type="compositionally biased region" description="Polar residues" evidence="8">
    <location>
        <begin position="133"/>
        <end position="142"/>
    </location>
</feature>
<name>A0A3B5KWL8_9TELE</name>
<dbReference type="Pfam" id="PF00418">
    <property type="entry name" value="Tubulin-binding"/>
    <property type="match status" value="3"/>
</dbReference>
<protein>
    <recommendedName>
        <fullName evidence="7">Microtubule-associated protein</fullName>
    </recommendedName>
</protein>
<dbReference type="GO" id="GO:0005874">
    <property type="term" value="C:microtubule"/>
    <property type="evidence" value="ECO:0007669"/>
    <property type="project" value="UniProtKB-KW"/>
</dbReference>
<evidence type="ECO:0000256" key="1">
    <source>
        <dbReference type="ARBA" id="ARBA00004245"/>
    </source>
</evidence>
<evidence type="ECO:0000256" key="7">
    <source>
        <dbReference type="RuleBase" id="RU000686"/>
    </source>
</evidence>
<dbReference type="PANTHER" id="PTHR11501">
    <property type="entry name" value="MICROTUBULE-ASSOCIATED PROTEIN"/>
    <property type="match status" value="1"/>
</dbReference>
<keyword evidence="11" id="KW-1185">Reference proteome</keyword>
<evidence type="ECO:0000256" key="8">
    <source>
        <dbReference type="SAM" id="MobiDB-lite"/>
    </source>
</evidence>
<keyword evidence="2 7" id="KW-0963">Cytoplasm</keyword>
<keyword evidence="3" id="KW-0597">Phosphoprotein</keyword>
<dbReference type="Proteomes" id="UP000261380">
    <property type="component" value="Unplaced"/>
</dbReference>
<dbReference type="Ensembl" id="ENSXCOT00000002051.1">
    <property type="protein sequence ID" value="ENSXCOP00000002021.1"/>
    <property type="gene ID" value="ENSXCOG00000001617.1"/>
</dbReference>
<dbReference type="PANTHER" id="PTHR11501:SF16">
    <property type="entry name" value="MICROTUBULE-ASSOCIATED PROTEIN 4"/>
    <property type="match status" value="1"/>
</dbReference>
<proteinExistence type="predicted"/>
<feature type="region of interest" description="Disordered" evidence="8">
    <location>
        <begin position="453"/>
        <end position="482"/>
    </location>
</feature>
<dbReference type="GO" id="GO:0000226">
    <property type="term" value="P:microtubule cytoskeleton organization"/>
    <property type="evidence" value="ECO:0007669"/>
    <property type="project" value="TreeGrafter"/>
</dbReference>
<evidence type="ECO:0000256" key="5">
    <source>
        <dbReference type="ARBA" id="ARBA00022737"/>
    </source>
</evidence>
<dbReference type="InterPro" id="IPR001084">
    <property type="entry name" value="MAP_tubulin-bd_rpt"/>
</dbReference>
<dbReference type="GO" id="GO:0031175">
    <property type="term" value="P:neuron projection development"/>
    <property type="evidence" value="ECO:0007669"/>
    <property type="project" value="TreeGrafter"/>
</dbReference>
<keyword evidence="9" id="KW-0732">Signal</keyword>
<dbReference type="GeneTree" id="ENSGT00940000159742"/>
<dbReference type="PROSITE" id="PS51491">
    <property type="entry name" value="TAU_MAP_2"/>
    <property type="match status" value="3"/>
</dbReference>
<feature type="region of interest" description="Disordered" evidence="8">
    <location>
        <begin position="101"/>
        <end position="155"/>
    </location>
</feature>
<dbReference type="GO" id="GO:0008017">
    <property type="term" value="F:microtubule binding"/>
    <property type="evidence" value="ECO:0007669"/>
    <property type="project" value="InterPro"/>
</dbReference>
<sequence length="558" mass="58266">MTSNVLLSFPPHFQLYCCLTLRLLILTAAPSVQAGPLGQELKGGDSSRRGARGGAGWLPGGPGPEPDRQQKVLTLTPSLCFDVFLGFSQPGGIGMNVEVGAAPLQPQKPPSISESQYPTPQAGSEVPKDHSAISASQTSQAVSPKGDALASAPPLSPSDASWMLNNSQLSSNSDLFVFSDTSTAGHPLPLGLSFNTPSPAPLRSPKTTAQEFQSKHKDGNSAQKQSRKSPPSSSTSSVRSPTSPEAKLSPQASPVASPSSPPSVADSTKPKTTSTTSRSTTSTTAASRTRTATKSATLSSATATAAEKKPLGPMGPRTPRPTASTTASATTRPTARPGTAPDPDIRNVRSKIGSTDNIKHQPGGGKVGPAVGITTKESSQGKVQIVSKKLDFSHVTSRLGSKDNMKHVPGGGNVQILNKKVDVSKVTSKCGSKDNIKHKPGEPRLALILLSPDPKMGPAGTPNAQENGLKDGAPSDGEGVREPQALDSLMPETSKFLYALQVSTLGLMTSLETQLFRETDRRSQRCSQKFFCQEPSPRPWVPRAEGQMRAALIGSALN</sequence>
<evidence type="ECO:0000313" key="11">
    <source>
        <dbReference type="Proteomes" id="UP000261380"/>
    </source>
</evidence>
<organism evidence="10 11">
    <name type="scientific">Xiphophorus couchianus</name>
    <name type="common">Monterrey platyfish</name>
    <dbReference type="NCBI Taxonomy" id="32473"/>
    <lineage>
        <taxon>Eukaryota</taxon>
        <taxon>Metazoa</taxon>
        <taxon>Chordata</taxon>
        <taxon>Craniata</taxon>
        <taxon>Vertebrata</taxon>
        <taxon>Euteleostomi</taxon>
        <taxon>Actinopterygii</taxon>
        <taxon>Neopterygii</taxon>
        <taxon>Teleostei</taxon>
        <taxon>Neoteleostei</taxon>
        <taxon>Acanthomorphata</taxon>
        <taxon>Ovalentaria</taxon>
        <taxon>Atherinomorphae</taxon>
        <taxon>Cyprinodontiformes</taxon>
        <taxon>Poeciliidae</taxon>
        <taxon>Poeciliinae</taxon>
        <taxon>Xiphophorus</taxon>
    </lineage>
</organism>
<accession>A0A3B5KWL8</accession>
<feature type="region of interest" description="Disordered" evidence="8">
    <location>
        <begin position="189"/>
        <end position="370"/>
    </location>
</feature>
<dbReference type="STRING" id="32473.ENSXCOP00000002021"/>
<feature type="compositionally biased region" description="Low complexity" evidence="8">
    <location>
        <begin position="315"/>
        <end position="341"/>
    </location>
</feature>
<feature type="compositionally biased region" description="Low complexity" evidence="8">
    <location>
        <begin position="221"/>
        <end position="305"/>
    </location>
</feature>
<dbReference type="InterPro" id="IPR027324">
    <property type="entry name" value="MAP2/MAP4/Tau"/>
</dbReference>
<dbReference type="GO" id="GO:0043005">
    <property type="term" value="C:neuron projection"/>
    <property type="evidence" value="ECO:0007669"/>
    <property type="project" value="TreeGrafter"/>
</dbReference>
<keyword evidence="5" id="KW-0677">Repeat</keyword>
<evidence type="ECO:0000256" key="3">
    <source>
        <dbReference type="ARBA" id="ARBA00022553"/>
    </source>
</evidence>
<comment type="subcellular location">
    <subcellularLocation>
        <location evidence="1 7">Cytoplasm</location>
        <location evidence="1 7">Cytoskeleton</location>
    </subcellularLocation>
</comment>
<evidence type="ECO:0000256" key="2">
    <source>
        <dbReference type="ARBA" id="ARBA00022490"/>
    </source>
</evidence>
<feature type="compositionally biased region" description="Polar residues" evidence="8">
    <location>
        <begin position="110"/>
        <end position="122"/>
    </location>
</feature>
<dbReference type="AlphaFoldDB" id="A0A3B5KWL8"/>
<evidence type="ECO:0000256" key="9">
    <source>
        <dbReference type="SAM" id="SignalP"/>
    </source>
</evidence>
<evidence type="ECO:0000313" key="10">
    <source>
        <dbReference type="Ensembl" id="ENSXCOP00000002021.1"/>
    </source>
</evidence>
<reference evidence="10" key="1">
    <citation type="submission" date="2025-08" db="UniProtKB">
        <authorList>
            <consortium name="Ensembl"/>
        </authorList>
    </citation>
    <scope>IDENTIFICATION</scope>
</reference>
<evidence type="ECO:0000256" key="4">
    <source>
        <dbReference type="ARBA" id="ARBA00022701"/>
    </source>
</evidence>
<evidence type="ECO:0000256" key="6">
    <source>
        <dbReference type="ARBA" id="ARBA00023212"/>
    </source>
</evidence>
<dbReference type="PROSITE" id="PS00229">
    <property type="entry name" value="TAU_MAP_1"/>
    <property type="match status" value="2"/>
</dbReference>
<keyword evidence="6 7" id="KW-0206">Cytoskeleton</keyword>
<feature type="region of interest" description="Disordered" evidence="8">
    <location>
        <begin position="35"/>
        <end position="70"/>
    </location>
</feature>